<evidence type="ECO:0000256" key="3">
    <source>
        <dbReference type="ARBA" id="ARBA00022692"/>
    </source>
</evidence>
<dbReference type="Proteomes" id="UP000240624">
    <property type="component" value="Unassembled WGS sequence"/>
</dbReference>
<reference evidence="8 9" key="1">
    <citation type="submission" date="2017-03" db="EMBL/GenBank/DDBJ databases">
        <authorList>
            <person name="Afonso C.L."/>
            <person name="Miller P.J."/>
            <person name="Scott M.A."/>
            <person name="Spackman E."/>
            <person name="Goraichik I."/>
            <person name="Dimitrov K.M."/>
            <person name="Suarez D.L."/>
            <person name="Swayne D.E."/>
        </authorList>
    </citation>
    <scope>NUCLEOTIDE SEQUENCE [LARGE SCALE GENOMIC DNA]</scope>
    <source>
        <strain evidence="8 9">CECT 8367</strain>
    </source>
</reference>
<evidence type="ECO:0000313" key="9">
    <source>
        <dbReference type="Proteomes" id="UP000193495"/>
    </source>
</evidence>
<feature type="transmembrane region" description="Helical" evidence="6">
    <location>
        <begin position="101"/>
        <end position="129"/>
    </location>
</feature>
<keyword evidence="3 6" id="KW-0812">Transmembrane</keyword>
<evidence type="ECO:0000256" key="4">
    <source>
        <dbReference type="ARBA" id="ARBA00022989"/>
    </source>
</evidence>
<accession>A0A1X6ZPS1</accession>
<dbReference type="PANTHER" id="PTHR43302:SF5">
    <property type="entry name" value="TRANSPORTER ARSB-RELATED"/>
    <property type="match status" value="1"/>
</dbReference>
<keyword evidence="2" id="KW-1003">Cell membrane</keyword>
<evidence type="ECO:0000313" key="7">
    <source>
        <dbReference type="EMBL" id="PSK84173.1"/>
    </source>
</evidence>
<dbReference type="GO" id="GO:0015105">
    <property type="term" value="F:arsenite transmembrane transporter activity"/>
    <property type="evidence" value="ECO:0007669"/>
    <property type="project" value="InterPro"/>
</dbReference>
<evidence type="ECO:0000313" key="10">
    <source>
        <dbReference type="Proteomes" id="UP000240624"/>
    </source>
</evidence>
<dbReference type="PANTHER" id="PTHR43302">
    <property type="entry name" value="TRANSPORTER ARSB-RELATED"/>
    <property type="match status" value="1"/>
</dbReference>
<sequence>MGEASALSALGVTIILALSRPALGFLVVGPALAAIAGITLMTAAGHVAIVDIFEAIGVLWRPMIAIASIMVIAAAAGHLGVVNRLAGAVIRLGDGSARTLFLLVFCLSACTAAILNNDSAILVLTPLVVTIVRALYPENPALLTPFVFAVFMAAGIAPIVTSNPINLIVSDVAELDFNAYAMRMVPVALASAVISFLTLRWIFSAELDRRGPGVADPKVVAARFSESGWAPAEKHGLILALSVLGAYPVIEYLGGSVWIVALCGAIAACMLCAFHDAVRPGYLLRTGVAWQILIFLFGVYLIALGLRNAGAVDWLVDVYNPPGIATIGVVSAVGSALINNHSMALTNVVAIGALPGEQHTTEYLAALVGGDLGPRLLPIGSLAGLLWYAALERSGVHVPVRQFIRIGVIVTVPSLTAGLLMLGAIS</sequence>
<dbReference type="EMBL" id="PYGB01000009">
    <property type="protein sequence ID" value="PSK84173.1"/>
    <property type="molecule type" value="Genomic_DNA"/>
</dbReference>
<dbReference type="InterPro" id="IPR000802">
    <property type="entry name" value="Arsenical_pump_ArsB"/>
</dbReference>
<feature type="transmembrane region" description="Helical" evidence="6">
    <location>
        <begin position="141"/>
        <end position="160"/>
    </location>
</feature>
<organism evidence="8 9">
    <name type="scientific">Limimaricola soesokkakensis</name>
    <dbReference type="NCBI Taxonomy" id="1343159"/>
    <lineage>
        <taxon>Bacteria</taxon>
        <taxon>Pseudomonadati</taxon>
        <taxon>Pseudomonadota</taxon>
        <taxon>Alphaproteobacteria</taxon>
        <taxon>Rhodobacterales</taxon>
        <taxon>Paracoccaceae</taxon>
        <taxon>Limimaricola</taxon>
    </lineage>
</organism>
<proteinExistence type="predicted"/>
<feature type="transmembrane region" description="Helical" evidence="6">
    <location>
        <begin position="287"/>
        <end position="306"/>
    </location>
</feature>
<feature type="transmembrane region" description="Helical" evidence="6">
    <location>
        <begin position="403"/>
        <end position="425"/>
    </location>
</feature>
<dbReference type="Proteomes" id="UP000193495">
    <property type="component" value="Unassembled WGS sequence"/>
</dbReference>
<comment type="subcellular location">
    <subcellularLocation>
        <location evidence="1">Cell membrane</location>
        <topology evidence="1">Multi-pass membrane protein</topology>
    </subcellularLocation>
</comment>
<keyword evidence="10" id="KW-1185">Reference proteome</keyword>
<evidence type="ECO:0000313" key="8">
    <source>
        <dbReference type="EMBL" id="SLN58144.1"/>
    </source>
</evidence>
<evidence type="ECO:0000256" key="6">
    <source>
        <dbReference type="SAM" id="Phobius"/>
    </source>
</evidence>
<dbReference type="RefSeq" id="WP_085897068.1">
    <property type="nucleotide sequence ID" value="NZ_FWFY01000009.1"/>
</dbReference>
<feature type="transmembrane region" description="Helical" evidence="6">
    <location>
        <begin position="63"/>
        <end position="81"/>
    </location>
</feature>
<evidence type="ECO:0000256" key="2">
    <source>
        <dbReference type="ARBA" id="ARBA00022475"/>
    </source>
</evidence>
<dbReference type="PRINTS" id="PR00758">
    <property type="entry name" value="ARSENICPUMP"/>
</dbReference>
<evidence type="ECO:0000256" key="1">
    <source>
        <dbReference type="ARBA" id="ARBA00004651"/>
    </source>
</evidence>
<feature type="transmembrane region" description="Helical" evidence="6">
    <location>
        <begin position="256"/>
        <end position="275"/>
    </location>
</feature>
<keyword evidence="4 6" id="KW-1133">Transmembrane helix</keyword>
<feature type="transmembrane region" description="Helical" evidence="6">
    <location>
        <begin position="180"/>
        <end position="203"/>
    </location>
</feature>
<evidence type="ECO:0000256" key="5">
    <source>
        <dbReference type="ARBA" id="ARBA00023136"/>
    </source>
</evidence>
<protein>
    <submittedName>
        <fullName evidence="8">Arsenical pump membrane protein</fullName>
    </submittedName>
    <submittedName>
        <fullName evidence="7">Arsenite efflux membrane protein ArsB</fullName>
    </submittedName>
</protein>
<dbReference type="EMBL" id="FWFY01000009">
    <property type="protein sequence ID" value="SLN58144.1"/>
    <property type="molecule type" value="Genomic_DNA"/>
</dbReference>
<keyword evidence="5 6" id="KW-0472">Membrane</keyword>
<dbReference type="Pfam" id="PF02040">
    <property type="entry name" value="ArsB"/>
    <property type="match status" value="1"/>
</dbReference>
<dbReference type="OrthoDB" id="9774335at2"/>
<dbReference type="GO" id="GO:0005886">
    <property type="term" value="C:plasma membrane"/>
    <property type="evidence" value="ECO:0007669"/>
    <property type="project" value="UniProtKB-SubCell"/>
</dbReference>
<name>A0A1X6ZPS1_9RHOB</name>
<reference evidence="7 10" key="2">
    <citation type="submission" date="2018-03" db="EMBL/GenBank/DDBJ databases">
        <title>Genomic Encyclopedia of Archaeal and Bacterial Type Strains, Phase II (KMG-II): from individual species to whole genera.</title>
        <authorList>
            <person name="Goeker M."/>
        </authorList>
    </citation>
    <scope>NUCLEOTIDE SEQUENCE [LARGE SCALE GENOMIC DNA]</scope>
    <source>
        <strain evidence="7 10">DSM 29956</strain>
    </source>
</reference>
<gene>
    <name evidence="8" type="primary">arsB</name>
    <name evidence="7" type="ORF">CLV79_109149</name>
    <name evidence="8" type="ORF">LOS8367_02748</name>
</gene>
<dbReference type="AlphaFoldDB" id="A0A1X6ZPS1"/>